<name>A0A485KTV3_9STRA</name>
<evidence type="ECO:0000313" key="4">
    <source>
        <dbReference type="Proteomes" id="UP000332933"/>
    </source>
</evidence>
<organism evidence="3 4">
    <name type="scientific">Aphanomyces stellatus</name>
    <dbReference type="NCBI Taxonomy" id="120398"/>
    <lineage>
        <taxon>Eukaryota</taxon>
        <taxon>Sar</taxon>
        <taxon>Stramenopiles</taxon>
        <taxon>Oomycota</taxon>
        <taxon>Saprolegniomycetes</taxon>
        <taxon>Saprolegniales</taxon>
        <taxon>Verrucalvaceae</taxon>
        <taxon>Aphanomyces</taxon>
    </lineage>
</organism>
<protein>
    <recommendedName>
        <fullName evidence="1">protein-histidine N-methyltransferase</fullName>
        <ecNumber evidence="1">2.1.1.85</ecNumber>
    </recommendedName>
</protein>
<dbReference type="EC" id="2.1.1.85" evidence="1"/>
<dbReference type="GO" id="GO:0016279">
    <property type="term" value="F:protein-lysine N-methyltransferase activity"/>
    <property type="evidence" value="ECO:0007669"/>
    <property type="project" value="TreeGrafter"/>
</dbReference>
<dbReference type="Proteomes" id="UP000332933">
    <property type="component" value="Unassembled WGS sequence"/>
</dbReference>
<evidence type="ECO:0000313" key="2">
    <source>
        <dbReference type="EMBL" id="KAF0697778.1"/>
    </source>
</evidence>
<reference evidence="2" key="2">
    <citation type="submission" date="2019-06" db="EMBL/GenBank/DDBJ databases">
        <title>Genomics analysis of Aphanomyces spp. identifies a new class of oomycete effector associated with host adaptation.</title>
        <authorList>
            <person name="Gaulin E."/>
        </authorList>
    </citation>
    <scope>NUCLEOTIDE SEQUENCE</scope>
    <source>
        <strain evidence="2">CBS 578.67</strain>
    </source>
</reference>
<sequence>MAAAAKTLSKITALLGQCSSWRDMLQGNILDELVQLTHDLRNLEHATSILGVEVDAATLDAQLAAFQQWLEAGMHRSDCVFKVEKVGAHGNGLIAQVDIAEGSQLLSIPAELLLTSALPASLDRLRHDPLCRQFPTVPLALHVLHEAFSPTSRFAPYIAVLPRHFHLPLFYSAADFTALSTSAAAASAIPLFYNALRQYIYLRRLLESSPLPGLPVAAFSLTNYFWSLAVVLTRQNNVPTPKDPSALALIPGWDMCNHAFGRMTTYADADAIVCDAMTSFNAGDEITICYGPRPNSDLLIYSGFSVAINPHDRVPLLVALRPPHEDPLRKIRLLLLEKRGATLTPDGLHLQVLLDAAGRLASPRHRQHVQLLVLDKPQLAMALRQAADDDALVAWQAGGDEAAVECVRAACAAHVGETTTTRDVVHSSIVEYLAHERTIYERAMAHRVF</sequence>
<dbReference type="InterPro" id="IPR046341">
    <property type="entry name" value="SET_dom_sf"/>
</dbReference>
<dbReference type="InterPro" id="IPR044428">
    <property type="entry name" value="SETD3_SET"/>
</dbReference>
<dbReference type="PANTHER" id="PTHR13271">
    <property type="entry name" value="UNCHARACTERIZED PUTATIVE METHYLTRANSFERASE"/>
    <property type="match status" value="1"/>
</dbReference>
<keyword evidence="1" id="KW-0949">S-adenosyl-L-methionine</keyword>
<keyword evidence="1" id="KW-0808">Transferase</keyword>
<dbReference type="SUPFAM" id="SSF82199">
    <property type="entry name" value="SET domain"/>
    <property type="match status" value="1"/>
</dbReference>
<dbReference type="Gene3D" id="3.90.1410.10">
    <property type="entry name" value="set domain protein methyltransferase, domain 1"/>
    <property type="match status" value="1"/>
</dbReference>
<gene>
    <name evidence="3" type="primary">Aste57867_11571</name>
    <name evidence="2" type="ORF">As57867_011528</name>
    <name evidence="3" type="ORF">ASTE57867_11571</name>
</gene>
<reference evidence="3 4" key="1">
    <citation type="submission" date="2019-03" db="EMBL/GenBank/DDBJ databases">
        <authorList>
            <person name="Gaulin E."/>
            <person name="Dumas B."/>
        </authorList>
    </citation>
    <scope>NUCLEOTIDE SEQUENCE [LARGE SCALE GENOMIC DNA]</scope>
    <source>
        <strain evidence="3">CBS 568.67</strain>
    </source>
</reference>
<dbReference type="PANTHER" id="PTHR13271:SF151">
    <property type="entry name" value="SET DOMAIN-CONTAINING PROTEIN 4"/>
    <property type="match status" value="1"/>
</dbReference>
<dbReference type="OrthoDB" id="441812at2759"/>
<dbReference type="InterPro" id="IPR050600">
    <property type="entry name" value="SETD3_SETD6_MTase"/>
</dbReference>
<evidence type="ECO:0000313" key="3">
    <source>
        <dbReference type="EMBL" id="VFT88430.1"/>
    </source>
</evidence>
<evidence type="ECO:0000256" key="1">
    <source>
        <dbReference type="PROSITE-ProRule" id="PRU00898"/>
    </source>
</evidence>
<dbReference type="CDD" id="cd19176">
    <property type="entry name" value="SET_SETD3"/>
    <property type="match status" value="1"/>
</dbReference>
<accession>A0A485KTV3</accession>
<comment type="similarity">
    <text evidence="1">Belongs to the class V-like SAM-binding methyltransferase superfamily. SETD3 actin-histidine methyltransferase family.</text>
</comment>
<keyword evidence="4" id="KW-1185">Reference proteome</keyword>
<dbReference type="EMBL" id="VJMH01005292">
    <property type="protein sequence ID" value="KAF0697778.1"/>
    <property type="molecule type" value="Genomic_DNA"/>
</dbReference>
<dbReference type="AlphaFoldDB" id="A0A485KTV3"/>
<dbReference type="PROSITE" id="PS51565">
    <property type="entry name" value="SAM_MT85_SETD3"/>
    <property type="match status" value="1"/>
</dbReference>
<proteinExistence type="inferred from homology"/>
<dbReference type="EMBL" id="CAADRA010005313">
    <property type="protein sequence ID" value="VFT88430.1"/>
    <property type="molecule type" value="Genomic_DNA"/>
</dbReference>
<dbReference type="GO" id="GO:0032259">
    <property type="term" value="P:methylation"/>
    <property type="evidence" value="ECO:0007669"/>
    <property type="project" value="UniProtKB-KW"/>
</dbReference>
<comment type="catalytic activity">
    <reaction evidence="1">
        <text>L-histidyl-[protein] + S-adenosyl-L-methionine = N(tele)-methyl-L-histidyl-[protein] + S-adenosyl-L-homocysteine + H(+)</text>
        <dbReference type="Rhea" id="RHEA:19369"/>
        <dbReference type="Rhea" id="RHEA-COMP:9745"/>
        <dbReference type="Rhea" id="RHEA-COMP:11600"/>
        <dbReference type="ChEBI" id="CHEBI:15378"/>
        <dbReference type="ChEBI" id="CHEBI:16367"/>
        <dbReference type="ChEBI" id="CHEBI:29979"/>
        <dbReference type="ChEBI" id="CHEBI:57856"/>
        <dbReference type="ChEBI" id="CHEBI:59789"/>
        <dbReference type="EC" id="2.1.1.85"/>
    </reaction>
</comment>
<dbReference type="InterPro" id="IPR025785">
    <property type="entry name" value="SETD3"/>
</dbReference>
<dbReference type="GO" id="GO:0018064">
    <property type="term" value="F:protein-L-histidine N-tele-methyltransferase activity"/>
    <property type="evidence" value="ECO:0007669"/>
    <property type="project" value="UniProtKB-EC"/>
</dbReference>
<keyword evidence="1" id="KW-0489">Methyltransferase</keyword>